<dbReference type="PANTHER" id="PTHR21240:SF28">
    <property type="entry name" value="ISO-OROTATE DECARBOXYLASE (EUROFUNG)"/>
    <property type="match status" value="1"/>
</dbReference>
<dbReference type="EMBL" id="JADKNH010000002">
    <property type="protein sequence ID" value="MBF4692210.1"/>
    <property type="molecule type" value="Genomic_DNA"/>
</dbReference>
<evidence type="ECO:0000313" key="4">
    <source>
        <dbReference type="Proteomes" id="UP000614200"/>
    </source>
</evidence>
<dbReference type="Proteomes" id="UP000614200">
    <property type="component" value="Unassembled WGS sequence"/>
</dbReference>
<dbReference type="InterPro" id="IPR032465">
    <property type="entry name" value="ACMSD"/>
</dbReference>
<keyword evidence="4" id="KW-1185">Reference proteome</keyword>
<organism evidence="3 4">
    <name type="scientific">Fusibacter ferrireducens</name>
    <dbReference type="NCBI Taxonomy" id="2785058"/>
    <lineage>
        <taxon>Bacteria</taxon>
        <taxon>Bacillati</taxon>
        <taxon>Bacillota</taxon>
        <taxon>Clostridia</taxon>
        <taxon>Eubacteriales</taxon>
        <taxon>Eubacteriales Family XII. Incertae Sedis</taxon>
        <taxon>Fusibacter</taxon>
    </lineage>
</organism>
<dbReference type="InterPro" id="IPR006680">
    <property type="entry name" value="Amidohydro-rel"/>
</dbReference>
<gene>
    <name evidence="3" type="ORF">ISU02_03740</name>
</gene>
<dbReference type="RefSeq" id="WP_194700450.1">
    <property type="nucleotide sequence ID" value="NZ_JADKNH010000002.1"/>
</dbReference>
<sequence>MKFKSANYLKWDTHHHINPKIYEDELRQMGIDKVNGLDHPKWSEKMMMKWMDEIGIERVFMSISTPGVHFGDDDHSRRFCRRLNEYMASVSKRHPDRVGAFAVVPLPDVEGAIEELKYALDVLKLDGIGLLSNLNLNYLGHEGFRRFYEEADKRNTVIYIHPTAPEIASKYYLLNYVYFFKLDTTRTIIDFMRSGYHRDFPNIKFLLSHGGGVLPAIYPTLIEAFKAENPNIEAEFEQWKSQLFVDNALISYSDEMLPTTFNFFGDNHVVYGSDLCWAQRSYKYYMKQFSMFNLNHGQFKKVFKDNVKSVFKSKESIEYSPVHNIKPESYGEEKKNRIKYHYHCMPKSVIEHLKSVNTSFCSDKIEPWNAKKVLNWMDKSHYEKVMLSLEIPDLWQLKDDAITSVLRTYNESVAEIRNKNPQKLGAFGAVDFENVEHALKEIDYCLNILKLDGICIYVKMVGKLYGEMFDDRLLKKLMLSGVPVLVHPKASSGMPIFNVNYLDSAVFAFAMLYMDQYEYLKHTDFILTHTAGLVRFLARPVGVMHYVDPHKHKARKGQALVDIYITQKETGAHYLKNVKIDD</sequence>
<evidence type="ECO:0000256" key="1">
    <source>
        <dbReference type="ARBA" id="ARBA00023239"/>
    </source>
</evidence>
<protein>
    <submittedName>
        <fullName evidence="3">Amidohydrolase family protein</fullName>
    </submittedName>
</protein>
<name>A0ABR9ZP04_9FIRM</name>
<dbReference type="SUPFAM" id="SSF51556">
    <property type="entry name" value="Metallo-dependent hydrolases"/>
    <property type="match status" value="2"/>
</dbReference>
<dbReference type="Pfam" id="PF04909">
    <property type="entry name" value="Amidohydro_2"/>
    <property type="match status" value="1"/>
</dbReference>
<accession>A0ABR9ZP04</accession>
<evidence type="ECO:0000259" key="2">
    <source>
        <dbReference type="Pfam" id="PF04909"/>
    </source>
</evidence>
<dbReference type="PANTHER" id="PTHR21240">
    <property type="entry name" value="2-AMINO-3-CARBOXYLMUCONATE-6-SEMIALDEHYDE DECARBOXYLASE"/>
    <property type="match status" value="1"/>
</dbReference>
<comment type="caution">
    <text evidence="3">The sequence shown here is derived from an EMBL/GenBank/DDBJ whole genome shotgun (WGS) entry which is preliminary data.</text>
</comment>
<dbReference type="Gene3D" id="3.20.20.140">
    <property type="entry name" value="Metal-dependent hydrolases"/>
    <property type="match status" value="2"/>
</dbReference>
<reference evidence="3 4" key="1">
    <citation type="submission" date="2020-11" db="EMBL/GenBank/DDBJ databases">
        <title>Fusibacter basophilias sp. nov.</title>
        <authorList>
            <person name="Qiu D."/>
        </authorList>
    </citation>
    <scope>NUCLEOTIDE SEQUENCE [LARGE SCALE GENOMIC DNA]</scope>
    <source>
        <strain evidence="3 4">Q10-2</strain>
    </source>
</reference>
<keyword evidence="1" id="KW-0456">Lyase</keyword>
<feature type="domain" description="Amidohydrolase-related" evidence="2">
    <location>
        <begin position="11"/>
        <end position="306"/>
    </location>
</feature>
<proteinExistence type="predicted"/>
<dbReference type="InterPro" id="IPR032466">
    <property type="entry name" value="Metal_Hydrolase"/>
</dbReference>
<evidence type="ECO:0000313" key="3">
    <source>
        <dbReference type="EMBL" id="MBF4692210.1"/>
    </source>
</evidence>